<dbReference type="Gene3D" id="3.60.110.10">
    <property type="entry name" value="Carbon-nitrogen hydrolase"/>
    <property type="match status" value="1"/>
</dbReference>
<evidence type="ECO:0000256" key="1">
    <source>
        <dbReference type="ARBA" id="ARBA00004651"/>
    </source>
</evidence>
<dbReference type="SUPFAM" id="SSF56317">
    <property type="entry name" value="Carbon-nitrogen hydrolase"/>
    <property type="match status" value="1"/>
</dbReference>
<feature type="transmembrane region" description="Helical" evidence="9">
    <location>
        <begin position="44"/>
        <end position="60"/>
    </location>
</feature>
<comment type="pathway">
    <text evidence="9">Protein modification; lipoprotein biosynthesis (N-acyl transfer).</text>
</comment>
<dbReference type="PANTHER" id="PTHR38686:SF1">
    <property type="entry name" value="APOLIPOPROTEIN N-ACYLTRANSFERASE"/>
    <property type="match status" value="1"/>
</dbReference>
<proteinExistence type="inferred from homology"/>
<feature type="transmembrane region" description="Helical" evidence="9">
    <location>
        <begin position="489"/>
        <end position="508"/>
    </location>
</feature>
<dbReference type="InterPro" id="IPR045378">
    <property type="entry name" value="LNT_N"/>
</dbReference>
<dbReference type="InterPro" id="IPR036526">
    <property type="entry name" value="C-N_Hydrolase_sf"/>
</dbReference>
<dbReference type="PANTHER" id="PTHR38686">
    <property type="entry name" value="APOLIPOPROTEIN N-ACYLTRANSFERASE"/>
    <property type="match status" value="1"/>
</dbReference>
<feature type="transmembrane region" description="Helical" evidence="9">
    <location>
        <begin position="67"/>
        <end position="90"/>
    </location>
</feature>
<evidence type="ECO:0000256" key="7">
    <source>
        <dbReference type="ARBA" id="ARBA00023136"/>
    </source>
</evidence>
<sequence length="514" mass="56548">MITTETIITGQVKSGLGRLHWLAAIALALCCGGVQPLALAPFNLWPLAIVGLAGFALLLFKARPKRAWALATAFGVGLYGIGVSWVFVAINQFGNASWYLAAVLTALFVLFLALIFAAPFVLCIRLIGHGRLGILLGFPACYLLGEWLRSWLLTGFPWLYIGYGHLSTPLAGWAPVLGVLGVGLITSFSAACLASWAFFMRPSANLWMATALALALWGAGWFLQPVAWTKVNNDQPVKVAMVQPNIAQEVKWQPAQAQPTLDLLMNMSEPHWDSDWLIWPEAAVPLTYHTALDFLNEVTRQAVATDTGVITGIIFDERRERRYYNSLVGLGNALGIYHKRRLVPFGEYVPLAEWLRGAIQFFDLPTSYIHRGTDMQSGLQVGEVSIAPSICYEVVYPSLVADGARHRNVLLTVSNDAWFADSIGPLQHLQMAQMRALETGRYLLRSTNNGVSAVVDEKGVVIERSEQFVQTTLTGTVYPAYGATPFMRWGSWPVIALSLGLLLGLLAARRRFHY</sequence>
<evidence type="ECO:0000256" key="4">
    <source>
        <dbReference type="ARBA" id="ARBA00022679"/>
    </source>
</evidence>
<keyword evidence="3 9" id="KW-1003">Cell membrane</keyword>
<protein>
    <recommendedName>
        <fullName evidence="9">Apolipoprotein N-acyltransferase</fullName>
        <shortName evidence="9">ALP N-acyltransferase</shortName>
        <ecNumber evidence="9">2.3.1.269</ecNumber>
    </recommendedName>
</protein>
<comment type="function">
    <text evidence="9">Catalyzes the phospholipid dependent N-acylation of the N-terminal cysteine of apolipoprotein, the last step in lipoprotein maturation.</text>
</comment>
<organism evidence="11 12">
    <name type="scientific">Gilvimarinus gilvus</name>
    <dbReference type="NCBI Taxonomy" id="3058038"/>
    <lineage>
        <taxon>Bacteria</taxon>
        <taxon>Pseudomonadati</taxon>
        <taxon>Pseudomonadota</taxon>
        <taxon>Gammaproteobacteria</taxon>
        <taxon>Cellvibrionales</taxon>
        <taxon>Cellvibrionaceae</taxon>
        <taxon>Gilvimarinus</taxon>
    </lineage>
</organism>
<feature type="transmembrane region" description="Helical" evidence="9">
    <location>
        <begin position="172"/>
        <end position="199"/>
    </location>
</feature>
<dbReference type="Pfam" id="PF20154">
    <property type="entry name" value="LNT_N"/>
    <property type="match status" value="1"/>
</dbReference>
<keyword evidence="8 9" id="KW-0012">Acyltransferase</keyword>
<dbReference type="InterPro" id="IPR003010">
    <property type="entry name" value="C-N_Hydrolase"/>
</dbReference>
<evidence type="ECO:0000256" key="5">
    <source>
        <dbReference type="ARBA" id="ARBA00022692"/>
    </source>
</evidence>
<reference evidence="11 12" key="1">
    <citation type="submission" date="2023-11" db="EMBL/GenBank/DDBJ databases">
        <title>Gilvimarinus fulvus sp. nov., isolated from the surface of Kelp.</title>
        <authorList>
            <person name="Sun Y.Y."/>
            <person name="Gong Y."/>
            <person name="Du Z.J."/>
        </authorList>
    </citation>
    <scope>NUCLEOTIDE SEQUENCE [LARGE SCALE GENOMIC DNA]</scope>
    <source>
        <strain evidence="11 12">SDUM040013</strain>
    </source>
</reference>
<dbReference type="InterPro" id="IPR004563">
    <property type="entry name" value="Apolipo_AcylTrfase"/>
</dbReference>
<keyword evidence="12" id="KW-1185">Reference proteome</keyword>
<dbReference type="Pfam" id="PF00795">
    <property type="entry name" value="CN_hydrolase"/>
    <property type="match status" value="1"/>
</dbReference>
<dbReference type="CDD" id="cd07571">
    <property type="entry name" value="ALP_N-acyl_transferase"/>
    <property type="match status" value="1"/>
</dbReference>
<evidence type="ECO:0000256" key="8">
    <source>
        <dbReference type="ARBA" id="ARBA00023315"/>
    </source>
</evidence>
<keyword evidence="5 9" id="KW-0812">Transmembrane</keyword>
<feature type="transmembrane region" description="Helical" evidence="9">
    <location>
        <begin position="206"/>
        <end position="223"/>
    </location>
</feature>
<evidence type="ECO:0000259" key="10">
    <source>
        <dbReference type="PROSITE" id="PS50263"/>
    </source>
</evidence>
<feature type="transmembrane region" description="Helical" evidence="9">
    <location>
        <begin position="96"/>
        <end position="122"/>
    </location>
</feature>
<feature type="transmembrane region" description="Helical" evidence="9">
    <location>
        <begin position="21"/>
        <end position="38"/>
    </location>
</feature>
<comment type="subcellular location">
    <subcellularLocation>
        <location evidence="1 9">Cell membrane</location>
        <topology evidence="1 9">Multi-pass membrane protein</topology>
    </subcellularLocation>
</comment>
<feature type="domain" description="CN hydrolase" evidence="10">
    <location>
        <begin position="242"/>
        <end position="479"/>
    </location>
</feature>
<evidence type="ECO:0000256" key="2">
    <source>
        <dbReference type="ARBA" id="ARBA00010065"/>
    </source>
</evidence>
<evidence type="ECO:0000256" key="9">
    <source>
        <dbReference type="HAMAP-Rule" id="MF_01148"/>
    </source>
</evidence>
<keyword evidence="6 9" id="KW-1133">Transmembrane helix</keyword>
<evidence type="ECO:0000313" key="11">
    <source>
        <dbReference type="EMBL" id="MDX6847840.1"/>
    </source>
</evidence>
<comment type="similarity">
    <text evidence="2 9">Belongs to the CN hydrolase family. Apolipoprotein N-acyltransferase subfamily.</text>
</comment>
<dbReference type="PROSITE" id="PS50263">
    <property type="entry name" value="CN_HYDROLASE"/>
    <property type="match status" value="1"/>
</dbReference>
<evidence type="ECO:0000256" key="6">
    <source>
        <dbReference type="ARBA" id="ARBA00022989"/>
    </source>
</evidence>
<keyword evidence="7 9" id="KW-0472">Membrane</keyword>
<dbReference type="RefSeq" id="WP_302724441.1">
    <property type="nucleotide sequence ID" value="NZ_JAULRU010000797.1"/>
</dbReference>
<comment type="caution">
    <text evidence="11">The sequence shown here is derived from an EMBL/GenBank/DDBJ whole genome shotgun (WGS) entry which is preliminary data.</text>
</comment>
<dbReference type="EC" id="2.3.1.269" evidence="9"/>
<gene>
    <name evidence="9 11" type="primary">lnt</name>
    <name evidence="11" type="ORF">SCD92_00625</name>
</gene>
<dbReference type="NCBIfam" id="TIGR00546">
    <property type="entry name" value="lnt"/>
    <property type="match status" value="1"/>
</dbReference>
<evidence type="ECO:0000256" key="3">
    <source>
        <dbReference type="ARBA" id="ARBA00022475"/>
    </source>
</evidence>
<evidence type="ECO:0000313" key="12">
    <source>
        <dbReference type="Proteomes" id="UP001273505"/>
    </source>
</evidence>
<comment type="catalytic activity">
    <reaction evidence="9">
        <text>N-terminal S-1,2-diacyl-sn-glyceryl-L-cysteinyl-[lipoprotein] + a glycerophospholipid = N-acyl-S-1,2-diacyl-sn-glyceryl-L-cysteinyl-[lipoprotein] + a 2-acyl-sn-glycero-3-phospholipid + H(+)</text>
        <dbReference type="Rhea" id="RHEA:48228"/>
        <dbReference type="Rhea" id="RHEA-COMP:14681"/>
        <dbReference type="Rhea" id="RHEA-COMP:14684"/>
        <dbReference type="ChEBI" id="CHEBI:15378"/>
        <dbReference type="ChEBI" id="CHEBI:136912"/>
        <dbReference type="ChEBI" id="CHEBI:140656"/>
        <dbReference type="ChEBI" id="CHEBI:140657"/>
        <dbReference type="ChEBI" id="CHEBI:140660"/>
        <dbReference type="EC" id="2.3.1.269"/>
    </reaction>
</comment>
<name>A0ABU4RSH7_9GAMM</name>
<accession>A0ABU4RSH7</accession>
<keyword evidence="4 9" id="KW-0808">Transferase</keyword>
<dbReference type="EMBL" id="JAXAFO010000001">
    <property type="protein sequence ID" value="MDX6847840.1"/>
    <property type="molecule type" value="Genomic_DNA"/>
</dbReference>
<feature type="transmembrane region" description="Helical" evidence="9">
    <location>
        <begin position="134"/>
        <end position="152"/>
    </location>
</feature>
<dbReference type="Proteomes" id="UP001273505">
    <property type="component" value="Unassembled WGS sequence"/>
</dbReference>
<dbReference type="HAMAP" id="MF_01148">
    <property type="entry name" value="Lnt"/>
    <property type="match status" value="1"/>
</dbReference>